<dbReference type="InterPro" id="IPR023772">
    <property type="entry name" value="DNA-bd_HTH_TetR-type_CS"/>
</dbReference>
<proteinExistence type="predicted"/>
<evidence type="ECO:0000256" key="2">
    <source>
        <dbReference type="PROSITE-ProRule" id="PRU00335"/>
    </source>
</evidence>
<dbReference type="GeneID" id="54120250"/>
<name>A0A1H6XFI4_9FIRM</name>
<dbReference type="PANTHER" id="PTHR43479">
    <property type="entry name" value="ACREF/ENVCD OPERON REPRESSOR-RELATED"/>
    <property type="match status" value="1"/>
</dbReference>
<sequence length="204" mass="23741">MEVLKEIKSKIEQNKEEKRTKLLENAYELFETKGFKKTSIQDIVDKAGVAKGTFYLYFKNKEDIRNHLVAEKSNNLFKRAIDALKTQDIDQFDEQIIFVINHVIDDLQNDNEILSFINRDLSLGFYSHEISKIFDDNALGLYDLFVEGVKTVNKGIENVDIVFFMIVELIGTTCYHCLHEQIPCDMETYKPYLYKAIRAIIHSA</sequence>
<dbReference type="Proteomes" id="UP000183028">
    <property type="component" value="Unassembled WGS sequence"/>
</dbReference>
<evidence type="ECO:0000259" key="3">
    <source>
        <dbReference type="PROSITE" id="PS50977"/>
    </source>
</evidence>
<dbReference type="EMBL" id="FNYK01000091">
    <property type="protein sequence ID" value="SEJ27853.1"/>
    <property type="molecule type" value="Genomic_DNA"/>
</dbReference>
<dbReference type="Pfam" id="PF00440">
    <property type="entry name" value="TetR_N"/>
    <property type="match status" value="1"/>
</dbReference>
<dbReference type="InterPro" id="IPR009057">
    <property type="entry name" value="Homeodomain-like_sf"/>
</dbReference>
<dbReference type="InterPro" id="IPR050624">
    <property type="entry name" value="HTH-type_Tx_Regulator"/>
</dbReference>
<dbReference type="OrthoDB" id="268339at2"/>
<dbReference type="InterPro" id="IPR001647">
    <property type="entry name" value="HTH_TetR"/>
</dbReference>
<gene>
    <name evidence="4" type="ORF">SAMN04487834_10912</name>
</gene>
<evidence type="ECO:0000256" key="1">
    <source>
        <dbReference type="ARBA" id="ARBA00023125"/>
    </source>
</evidence>
<accession>A0A1H6XFI4</accession>
<feature type="DNA-binding region" description="H-T-H motif" evidence="2">
    <location>
        <begin position="39"/>
        <end position="58"/>
    </location>
</feature>
<dbReference type="PROSITE" id="PS01081">
    <property type="entry name" value="HTH_TETR_1"/>
    <property type="match status" value="1"/>
</dbReference>
<protein>
    <submittedName>
        <fullName evidence="4">Transcriptional regulator, TetR family</fullName>
    </submittedName>
</protein>
<dbReference type="PRINTS" id="PR00455">
    <property type="entry name" value="HTHTETR"/>
</dbReference>
<keyword evidence="5" id="KW-1185">Reference proteome</keyword>
<evidence type="ECO:0000313" key="4">
    <source>
        <dbReference type="EMBL" id="SEJ27853.1"/>
    </source>
</evidence>
<evidence type="ECO:0000313" key="5">
    <source>
        <dbReference type="Proteomes" id="UP000183028"/>
    </source>
</evidence>
<dbReference type="STRING" id="322505.SAMN04487836_10395"/>
<reference evidence="5" key="1">
    <citation type="submission" date="2016-10" db="EMBL/GenBank/DDBJ databases">
        <authorList>
            <person name="Varghese N."/>
        </authorList>
    </citation>
    <scope>NUCLEOTIDE SEQUENCE [LARGE SCALE GENOMIC DNA]</scope>
    <source>
        <strain evidence="5">DSM 20406</strain>
    </source>
</reference>
<dbReference type="RefSeq" id="WP_033162850.1">
    <property type="nucleotide sequence ID" value="NZ_CACVPP010000046.1"/>
</dbReference>
<dbReference type="SUPFAM" id="SSF46689">
    <property type="entry name" value="Homeodomain-like"/>
    <property type="match status" value="1"/>
</dbReference>
<dbReference type="GO" id="GO:0003677">
    <property type="term" value="F:DNA binding"/>
    <property type="evidence" value="ECO:0007669"/>
    <property type="project" value="UniProtKB-UniRule"/>
</dbReference>
<dbReference type="Gene3D" id="1.10.357.10">
    <property type="entry name" value="Tetracycline Repressor, domain 2"/>
    <property type="match status" value="1"/>
</dbReference>
<dbReference type="AlphaFoldDB" id="A0A1H6XFI4"/>
<feature type="domain" description="HTH tetR-type" evidence="3">
    <location>
        <begin position="16"/>
        <end position="76"/>
    </location>
</feature>
<dbReference type="PANTHER" id="PTHR43479:SF11">
    <property type="entry name" value="ACREF_ENVCD OPERON REPRESSOR-RELATED"/>
    <property type="match status" value="1"/>
</dbReference>
<dbReference type="eggNOG" id="COG1309">
    <property type="taxonomic scope" value="Bacteria"/>
</dbReference>
<organism evidence="4 5">
    <name type="scientific">Sharpea azabuensis</name>
    <dbReference type="NCBI Taxonomy" id="322505"/>
    <lineage>
        <taxon>Bacteria</taxon>
        <taxon>Bacillati</taxon>
        <taxon>Bacillota</taxon>
        <taxon>Erysipelotrichia</taxon>
        <taxon>Erysipelotrichales</taxon>
        <taxon>Coprobacillaceae</taxon>
        <taxon>Sharpea</taxon>
    </lineage>
</organism>
<keyword evidence="1 2" id="KW-0238">DNA-binding</keyword>
<dbReference type="PROSITE" id="PS50977">
    <property type="entry name" value="HTH_TETR_2"/>
    <property type="match status" value="1"/>
</dbReference>